<dbReference type="GO" id="GO:0016747">
    <property type="term" value="F:acyltransferase activity, transferring groups other than amino-acyl groups"/>
    <property type="evidence" value="ECO:0007669"/>
    <property type="project" value="InterPro"/>
</dbReference>
<evidence type="ECO:0000313" key="4">
    <source>
        <dbReference type="Proteomes" id="UP000188600"/>
    </source>
</evidence>
<proteinExistence type="predicted"/>
<evidence type="ECO:0000313" key="3">
    <source>
        <dbReference type="EMBL" id="ONK30676.1"/>
    </source>
</evidence>
<protein>
    <submittedName>
        <fullName evidence="2">Spermidine acetyltransferase</fullName>
    </submittedName>
</protein>
<evidence type="ECO:0000313" key="5">
    <source>
        <dbReference type="Proteomes" id="UP000188946"/>
    </source>
</evidence>
<dbReference type="SUPFAM" id="SSF55729">
    <property type="entry name" value="Acyl-CoA N-acyltransferases (Nat)"/>
    <property type="match status" value="1"/>
</dbReference>
<dbReference type="Proteomes" id="UP000188946">
    <property type="component" value="Unassembled WGS sequence"/>
</dbReference>
<dbReference type="EMBL" id="MSPR01000003">
    <property type="protein sequence ID" value="ONK30676.1"/>
    <property type="molecule type" value="Genomic_DNA"/>
</dbReference>
<dbReference type="RefSeq" id="WP_076995571.1">
    <property type="nucleotide sequence ID" value="NZ_MSPR01000003.1"/>
</dbReference>
<name>A0AB36JT36_9STRE</name>
<dbReference type="CDD" id="cd04301">
    <property type="entry name" value="NAT_SF"/>
    <property type="match status" value="1"/>
</dbReference>
<sequence>MITLRNIDEENFEACIGLTTGVEQEDFVDSVLYSLAEAWLYREVMEAFAIYHQDQLIGFVSMYVGKENPQIINFLIDEAYQGRGYGTQAAKLSIDYLQKNYQASRISLPVHLHHTKARKFWTRQGFRPSDNIEGSYLFMRRE</sequence>
<dbReference type="InterPro" id="IPR000182">
    <property type="entry name" value="GNAT_dom"/>
</dbReference>
<dbReference type="Pfam" id="PF00583">
    <property type="entry name" value="Acetyltransf_1"/>
    <property type="match status" value="1"/>
</dbReference>
<accession>A0AB36JT36</accession>
<evidence type="ECO:0000313" key="2">
    <source>
        <dbReference type="EMBL" id="ONK29192.1"/>
    </source>
</evidence>
<dbReference type="Proteomes" id="UP000188600">
    <property type="component" value="Unassembled WGS sequence"/>
</dbReference>
<comment type="caution">
    <text evidence="2">The sequence shown here is derived from an EMBL/GenBank/DDBJ whole genome shotgun (WGS) entry which is preliminary data.</text>
</comment>
<keyword evidence="5" id="KW-1185">Reference proteome</keyword>
<reference evidence="4 5" key="1">
    <citation type="submission" date="2016-12" db="EMBL/GenBank/DDBJ databases">
        <authorList>
            <person name="Gulvik C.A."/>
        </authorList>
    </citation>
    <scope>NUCLEOTIDE SEQUENCE [LARGE SCALE GENOMIC DNA]</scope>
    <source>
        <strain evidence="3 5">12-5202</strain>
        <strain evidence="2 4">12-5291</strain>
    </source>
</reference>
<dbReference type="PROSITE" id="PS51186">
    <property type="entry name" value="GNAT"/>
    <property type="match status" value="1"/>
</dbReference>
<organism evidence="2 4">
    <name type="scientific">Streptococcus azizii</name>
    <dbReference type="NCBI Taxonomy" id="1579424"/>
    <lineage>
        <taxon>Bacteria</taxon>
        <taxon>Bacillati</taxon>
        <taxon>Bacillota</taxon>
        <taxon>Bacilli</taxon>
        <taxon>Lactobacillales</taxon>
        <taxon>Streptococcaceae</taxon>
        <taxon>Streptococcus</taxon>
    </lineage>
</organism>
<evidence type="ECO:0000259" key="1">
    <source>
        <dbReference type="PROSITE" id="PS51186"/>
    </source>
</evidence>
<dbReference type="AlphaFoldDB" id="A0AB36JT36"/>
<dbReference type="Gene3D" id="3.40.630.30">
    <property type="match status" value="1"/>
</dbReference>
<feature type="domain" description="N-acetyltransferase" evidence="1">
    <location>
        <begin position="2"/>
        <end position="142"/>
    </location>
</feature>
<dbReference type="EMBL" id="MSPT01000002">
    <property type="protein sequence ID" value="ONK29192.1"/>
    <property type="molecule type" value="Genomic_DNA"/>
</dbReference>
<gene>
    <name evidence="3" type="ORF">BVE84_02810</name>
    <name evidence="2" type="ORF">BVE86_01500</name>
</gene>
<dbReference type="InterPro" id="IPR016181">
    <property type="entry name" value="Acyl_CoA_acyltransferase"/>
</dbReference>